<dbReference type="GO" id="GO:0006878">
    <property type="term" value="P:intracellular copper ion homeostasis"/>
    <property type="evidence" value="ECO:0007669"/>
    <property type="project" value="InterPro"/>
</dbReference>
<reference evidence="3" key="2">
    <citation type="submission" date="2023-07" db="EMBL/GenBank/DDBJ databases">
        <title>Dynamics of blaOXA-23 gene transmission in Acinetobacter spp. from contaminated veterinary surfaces.</title>
        <authorList>
            <person name="Moreira Da Silva J."/>
            <person name="Menezes J."/>
            <person name="Fernandes L."/>
            <person name="Marques C."/>
            <person name="Amaral A."/>
            <person name="Timofte D."/>
            <person name="Pomba C."/>
        </authorList>
    </citation>
    <scope>NUCLEOTIDE SEQUENCE</scope>
    <source>
        <strain evidence="3">CMVB11Z4A1</strain>
    </source>
</reference>
<dbReference type="SUPFAM" id="SSF56925">
    <property type="entry name" value="OMPA-like"/>
    <property type="match status" value="1"/>
</dbReference>
<feature type="compositionally biased region" description="Polar residues" evidence="1">
    <location>
        <begin position="77"/>
        <end position="88"/>
    </location>
</feature>
<evidence type="ECO:0000256" key="1">
    <source>
        <dbReference type="SAM" id="MobiDB-lite"/>
    </source>
</evidence>
<gene>
    <name evidence="4" type="ORF">FOB19_00725</name>
    <name evidence="3" type="ORF">Q8G51_13095</name>
</gene>
<sequence length="315" mass="35639">MHITNLFVKSVLSSALTLSSLSIFAAASSEHTGHNEHQHHSGYHAMQNMADDHAQHTETANAVSHQPPPKLLHQQQALNTPQNSVSSASEHDHRKEHGAQIYSQIILDQKWQHSSEGNGAFKSKNQARVGTDENKIFLKLEADKHESRQAEYDAKVLYSRNISDFWDVQTGVRYRQENLAEPSINQQNERFDAVFGLHGLAPYFFETDAHVYVGEDDFVGLKLKTERDLLLTQKLIMQPFVELDVILNDQAANAKKTGLSHATLGLETRYELSKKLMPYLEVGYEYSKGNQQTAWQQSSDSEKGWIYGAGLRMMF</sequence>
<dbReference type="EMBL" id="CP054803">
    <property type="protein sequence ID" value="QKU20100.1"/>
    <property type="molecule type" value="Genomic_DNA"/>
</dbReference>
<feature type="chain" id="PRO_5042697605" evidence="2">
    <location>
        <begin position="26"/>
        <end position="315"/>
    </location>
</feature>
<protein>
    <submittedName>
        <fullName evidence="4">Copper resistance protein B</fullName>
    </submittedName>
</protein>
<dbReference type="InterPro" id="IPR011250">
    <property type="entry name" value="OMP/PagP_B-barrel"/>
</dbReference>
<name>A0A2K8UM27_ACILW</name>
<dbReference type="Gene3D" id="2.40.160.20">
    <property type="match status" value="1"/>
</dbReference>
<feature type="region of interest" description="Disordered" evidence="1">
    <location>
        <begin position="76"/>
        <end position="96"/>
    </location>
</feature>
<evidence type="ECO:0000313" key="5">
    <source>
        <dbReference type="Proteomes" id="UP000509126"/>
    </source>
</evidence>
<feature type="signal peptide" evidence="2">
    <location>
        <begin position="1"/>
        <end position="25"/>
    </location>
</feature>
<dbReference type="Pfam" id="PF05275">
    <property type="entry name" value="CopB"/>
    <property type="match status" value="1"/>
</dbReference>
<evidence type="ECO:0000313" key="4">
    <source>
        <dbReference type="EMBL" id="QKU20100.1"/>
    </source>
</evidence>
<dbReference type="InterPro" id="IPR007939">
    <property type="entry name" value="Cu-R_B_prcur"/>
</dbReference>
<accession>A0A2K8UM27</accession>
<keyword evidence="2" id="KW-0732">Signal</keyword>
<dbReference type="RefSeq" id="WP_004729146.1">
    <property type="nucleotide sequence ID" value="NZ_CAYTBE010000029.1"/>
</dbReference>
<dbReference type="EMBL" id="JAUUUS010000303">
    <property type="protein sequence ID" value="MDP1448698.1"/>
    <property type="molecule type" value="Genomic_DNA"/>
</dbReference>
<proteinExistence type="predicted"/>
<dbReference type="GO" id="GO:0009279">
    <property type="term" value="C:cell outer membrane"/>
    <property type="evidence" value="ECO:0007669"/>
    <property type="project" value="InterPro"/>
</dbReference>
<reference evidence="4 5" key="1">
    <citation type="submission" date="2019-11" db="EMBL/GenBank/DDBJ databases">
        <title>FDA dAtabase for Regulatory Grade micrObial Sequences (FDA-ARGOS): Supporting development and validation of Infectious Disease Dx tests.</title>
        <authorList>
            <person name="Patel R."/>
            <person name="Rucinski S."/>
            <person name="Tallon L."/>
            <person name="Sadzewicz L."/>
            <person name="Vavikolanu K."/>
            <person name="Mehta A."/>
            <person name="Aluvathingal J."/>
            <person name="Nadendla S."/>
            <person name="Nandy P."/>
            <person name="Geyer C."/>
            <person name="Yan Y."/>
            <person name="Sichtig H."/>
        </authorList>
    </citation>
    <scope>NUCLEOTIDE SEQUENCE [LARGE SCALE GENOMIC DNA]</scope>
    <source>
        <strain evidence="4 5">FDAARGOS_557</strain>
    </source>
</reference>
<dbReference type="STRING" id="28090.GCA_002119785_01036"/>
<evidence type="ECO:0000256" key="2">
    <source>
        <dbReference type="SAM" id="SignalP"/>
    </source>
</evidence>
<organism evidence="4 5">
    <name type="scientific">Acinetobacter lwoffii</name>
    <dbReference type="NCBI Taxonomy" id="28090"/>
    <lineage>
        <taxon>Bacteria</taxon>
        <taxon>Pseudomonadati</taxon>
        <taxon>Pseudomonadota</taxon>
        <taxon>Gammaproteobacteria</taxon>
        <taxon>Moraxellales</taxon>
        <taxon>Moraxellaceae</taxon>
        <taxon>Acinetobacter</taxon>
    </lineage>
</organism>
<dbReference type="Proteomes" id="UP000509126">
    <property type="component" value="Chromosome"/>
</dbReference>
<dbReference type="AlphaFoldDB" id="A0A2K8UM27"/>
<dbReference type="Proteomes" id="UP001242129">
    <property type="component" value="Unassembled WGS sequence"/>
</dbReference>
<dbReference type="GO" id="GO:0005507">
    <property type="term" value="F:copper ion binding"/>
    <property type="evidence" value="ECO:0007669"/>
    <property type="project" value="InterPro"/>
</dbReference>
<evidence type="ECO:0000313" key="3">
    <source>
        <dbReference type="EMBL" id="MDP1448698.1"/>
    </source>
</evidence>